<accession>A0AAF0EV09</accession>
<dbReference type="EMBL" id="CP119879">
    <property type="protein sequence ID" value="WFD35649.1"/>
    <property type="molecule type" value="Genomic_DNA"/>
</dbReference>
<feature type="transmembrane region" description="Helical" evidence="5">
    <location>
        <begin position="373"/>
        <end position="396"/>
    </location>
</feature>
<feature type="transmembrane region" description="Helical" evidence="5">
    <location>
        <begin position="448"/>
        <end position="469"/>
    </location>
</feature>
<evidence type="ECO:0000256" key="3">
    <source>
        <dbReference type="ARBA" id="ARBA00022989"/>
    </source>
</evidence>
<evidence type="ECO:0000256" key="1">
    <source>
        <dbReference type="ARBA" id="ARBA00004141"/>
    </source>
</evidence>
<evidence type="ECO:0000256" key="5">
    <source>
        <dbReference type="SAM" id="Phobius"/>
    </source>
</evidence>
<gene>
    <name evidence="6" type="ORF">MCUN1_002507</name>
</gene>
<feature type="transmembrane region" description="Helical" evidence="5">
    <location>
        <begin position="408"/>
        <end position="428"/>
    </location>
</feature>
<dbReference type="Proteomes" id="UP001219933">
    <property type="component" value="Chromosome 3"/>
</dbReference>
<dbReference type="AlphaFoldDB" id="A0AAF0EV09"/>
<keyword evidence="3 5" id="KW-1133">Transmembrane helix</keyword>
<dbReference type="GO" id="GO:0055085">
    <property type="term" value="P:transmembrane transport"/>
    <property type="evidence" value="ECO:0007669"/>
    <property type="project" value="InterPro"/>
</dbReference>
<evidence type="ECO:0000256" key="2">
    <source>
        <dbReference type="ARBA" id="ARBA00022692"/>
    </source>
</evidence>
<dbReference type="Pfam" id="PF03547">
    <property type="entry name" value="Mem_trans"/>
    <property type="match status" value="1"/>
</dbReference>
<feature type="transmembrane region" description="Helical" evidence="5">
    <location>
        <begin position="33"/>
        <end position="52"/>
    </location>
</feature>
<evidence type="ECO:0008006" key="8">
    <source>
        <dbReference type="Google" id="ProtNLM"/>
    </source>
</evidence>
<dbReference type="GO" id="GO:0005783">
    <property type="term" value="C:endoplasmic reticulum"/>
    <property type="evidence" value="ECO:0007669"/>
    <property type="project" value="TreeGrafter"/>
</dbReference>
<evidence type="ECO:0000313" key="6">
    <source>
        <dbReference type="EMBL" id="WFD35649.1"/>
    </source>
</evidence>
<comment type="subcellular location">
    <subcellularLocation>
        <location evidence="1">Membrane</location>
        <topology evidence="1">Multi-pass membrane protein</topology>
    </subcellularLocation>
</comment>
<proteinExistence type="predicted"/>
<name>A0AAF0EV09_9BASI</name>
<keyword evidence="2 5" id="KW-0812">Transmembrane</keyword>
<feature type="transmembrane region" description="Helical" evidence="5">
    <location>
        <begin position="170"/>
        <end position="188"/>
    </location>
</feature>
<dbReference type="PANTHER" id="PTHR31794:SF2">
    <property type="entry name" value="AUXIN EFFLUX TRANSPORTER FAMILY PROTEIN (EUROFUNG)"/>
    <property type="match status" value="1"/>
</dbReference>
<sequence>MLSRETATATAVAMVLPAIAPMINLVGVTFQSILQVVLLSAVGYFLAVRGILDKRTQGKLNKLNVSILTPSLLFTKVAFSLTPERFTQLLIVPIGFVLVTCASALAAFIMSWVLRLPRGQRNFVIACAISPNSNTLPVALMQSLVESVPELHWRQNGVDDDTPDSMLGRALSYLIMYSTLGMVLRWSVGARLLSQVRNLDDEPPSEEPEPRITYSSWTEWLIQGVIISTFKRVIAFMTVPLWAALLSFVVALIPPLQHVLEEIEPLKGALKQAGQCSIPLTILVLGAFFHADSPGPAGLPPMERDLPDHGTHPSLHFSQHVHEAAAAAAEQGATAAVAVPGAAAASTGIPNETTSLLPQNAHAAQTDYTQRTVWAAVLSRMVMTPLIVVPILALYCLYSPHNVVDDPVFITSACLLIGSPPALTLAQISAQNADPSSNVEALISGTIFISYAIFSVPTTIILVLLALLIDEKQALHMIM</sequence>
<dbReference type="PANTHER" id="PTHR31794">
    <property type="entry name" value="AUXIN EFFLUX TRANSPORTER FAMILY PROTEIN (EUROFUNG)"/>
    <property type="match status" value="1"/>
</dbReference>
<dbReference type="InterPro" id="IPR004776">
    <property type="entry name" value="Mem_transp_PIN-like"/>
</dbReference>
<evidence type="ECO:0000256" key="4">
    <source>
        <dbReference type="ARBA" id="ARBA00023136"/>
    </source>
</evidence>
<evidence type="ECO:0000313" key="7">
    <source>
        <dbReference type="Proteomes" id="UP001219933"/>
    </source>
</evidence>
<keyword evidence="4 5" id="KW-0472">Membrane</keyword>
<feature type="transmembrane region" description="Helical" evidence="5">
    <location>
        <begin position="233"/>
        <end position="253"/>
    </location>
</feature>
<keyword evidence="7" id="KW-1185">Reference proteome</keyword>
<protein>
    <recommendedName>
        <fullName evidence="8">Auxin efflux carrier</fullName>
    </recommendedName>
</protein>
<feature type="transmembrane region" description="Helical" evidence="5">
    <location>
        <begin position="89"/>
        <end position="114"/>
    </location>
</feature>
<dbReference type="GO" id="GO:0016020">
    <property type="term" value="C:membrane"/>
    <property type="evidence" value="ECO:0007669"/>
    <property type="project" value="UniProtKB-SubCell"/>
</dbReference>
<reference evidence="6" key="1">
    <citation type="submission" date="2023-03" db="EMBL/GenBank/DDBJ databases">
        <title>Mating type loci evolution in Malassezia.</title>
        <authorList>
            <person name="Coelho M.A."/>
        </authorList>
    </citation>
    <scope>NUCLEOTIDE SEQUENCE</scope>
    <source>
        <strain evidence="6">CBS 11721</strain>
    </source>
</reference>
<feature type="transmembrane region" description="Helical" evidence="5">
    <location>
        <begin position="7"/>
        <end position="27"/>
    </location>
</feature>
<organism evidence="6 7">
    <name type="scientific">Malassezia cuniculi</name>
    <dbReference type="NCBI Taxonomy" id="948313"/>
    <lineage>
        <taxon>Eukaryota</taxon>
        <taxon>Fungi</taxon>
        <taxon>Dikarya</taxon>
        <taxon>Basidiomycota</taxon>
        <taxon>Ustilaginomycotina</taxon>
        <taxon>Malasseziomycetes</taxon>
        <taxon>Malasseziales</taxon>
        <taxon>Malasseziaceae</taxon>
        <taxon>Malassezia</taxon>
    </lineage>
</organism>